<protein>
    <recommendedName>
        <fullName evidence="1">DUF4283 domain-containing protein</fullName>
    </recommendedName>
</protein>
<keyword evidence="3" id="KW-1185">Reference proteome</keyword>
<dbReference type="EnsemblPlants" id="PGSC0003DMT400087025">
    <property type="protein sequence ID" value="PGSC0003DMT400087025"/>
    <property type="gene ID" value="PGSC0003DMG400036596"/>
</dbReference>
<proteinExistence type="predicted"/>
<dbReference type="InParanoid" id="M1DD07"/>
<feature type="domain" description="DUF4283" evidence="1">
    <location>
        <begin position="114"/>
        <end position="202"/>
    </location>
</feature>
<evidence type="ECO:0000313" key="3">
    <source>
        <dbReference type="Proteomes" id="UP000011115"/>
    </source>
</evidence>
<dbReference type="AlphaFoldDB" id="M1DD07"/>
<evidence type="ECO:0000259" key="1">
    <source>
        <dbReference type="Pfam" id="PF14111"/>
    </source>
</evidence>
<sequence length="206" mass="23341">MATPATGKSSLATGQTVPLTFNEHFPNLTHITRLSNPNCGIKDPNTLPSEHVVHNDDTIRFKEGEYAALVKPSGMNAVDSNKGLPAVPLKKPTFNNGIPRVTWKEEEVTRMNIMENLQYAVIGKFSYGWSELDELRRIIPKQCNIKGACQIGLLRLRHVLMIFELFEDFVNMMSKPSYYITDNAGLYYPMGPLIYDEKFRVDEEKS</sequence>
<evidence type="ECO:0000313" key="2">
    <source>
        <dbReference type="EnsemblPlants" id="PGSC0003DMT400087025"/>
    </source>
</evidence>
<organism evidence="2 3">
    <name type="scientific">Solanum tuberosum</name>
    <name type="common">Potato</name>
    <dbReference type="NCBI Taxonomy" id="4113"/>
    <lineage>
        <taxon>Eukaryota</taxon>
        <taxon>Viridiplantae</taxon>
        <taxon>Streptophyta</taxon>
        <taxon>Embryophyta</taxon>
        <taxon>Tracheophyta</taxon>
        <taxon>Spermatophyta</taxon>
        <taxon>Magnoliopsida</taxon>
        <taxon>eudicotyledons</taxon>
        <taxon>Gunneridae</taxon>
        <taxon>Pentapetalae</taxon>
        <taxon>asterids</taxon>
        <taxon>lamiids</taxon>
        <taxon>Solanales</taxon>
        <taxon>Solanaceae</taxon>
        <taxon>Solanoideae</taxon>
        <taxon>Solaneae</taxon>
        <taxon>Solanum</taxon>
    </lineage>
</organism>
<dbReference type="Gramene" id="PGSC0003DMT400087025">
    <property type="protein sequence ID" value="PGSC0003DMT400087025"/>
    <property type="gene ID" value="PGSC0003DMG400036596"/>
</dbReference>
<dbReference type="HOGENOM" id="CLU_1505964_0_0_1"/>
<dbReference type="PaxDb" id="4113-PGSC0003DMT400087025"/>
<accession>M1DD07</accession>
<reference evidence="3" key="1">
    <citation type="journal article" date="2011" name="Nature">
        <title>Genome sequence and analysis of the tuber crop potato.</title>
        <authorList>
            <consortium name="The Potato Genome Sequencing Consortium"/>
        </authorList>
    </citation>
    <scope>NUCLEOTIDE SEQUENCE [LARGE SCALE GENOMIC DNA]</scope>
    <source>
        <strain evidence="3">cv. DM1-3 516 R44</strain>
    </source>
</reference>
<reference evidence="2" key="2">
    <citation type="submission" date="2015-06" db="UniProtKB">
        <authorList>
            <consortium name="EnsemblPlants"/>
        </authorList>
    </citation>
    <scope>IDENTIFICATION</scope>
    <source>
        <strain evidence="2">DM1-3 516 R44</strain>
    </source>
</reference>
<dbReference type="Proteomes" id="UP000011115">
    <property type="component" value="Unassembled WGS sequence"/>
</dbReference>
<dbReference type="Pfam" id="PF14111">
    <property type="entry name" value="DUF4283"/>
    <property type="match status" value="1"/>
</dbReference>
<dbReference type="InterPro" id="IPR025558">
    <property type="entry name" value="DUF4283"/>
</dbReference>
<name>M1DD07_SOLTU</name>